<evidence type="ECO:0000313" key="1">
    <source>
        <dbReference type="EMBL" id="SEJ42789.1"/>
    </source>
</evidence>
<organism evidence="1 2">
    <name type="scientific">Bhargavaea ginsengi</name>
    <dbReference type="NCBI Taxonomy" id="426757"/>
    <lineage>
        <taxon>Bacteria</taxon>
        <taxon>Bacillati</taxon>
        <taxon>Bacillota</taxon>
        <taxon>Bacilli</taxon>
        <taxon>Bacillales</taxon>
        <taxon>Caryophanaceae</taxon>
        <taxon>Bhargavaea</taxon>
    </lineage>
</organism>
<accession>A0A1H6YND2</accession>
<dbReference type="STRING" id="426757.SAMN04488127_1729"/>
<sequence>MKKTISIISEQFQNEKTGEYVEGITIMIDGILKEFTEIIKEKEPMYKNNMQLIQEALMIGLEQIKDKYDN</sequence>
<evidence type="ECO:0000313" key="2">
    <source>
        <dbReference type="Proteomes" id="UP000199200"/>
    </source>
</evidence>
<name>A0A1H6YND2_9BACL</name>
<proteinExistence type="predicted"/>
<protein>
    <submittedName>
        <fullName evidence="1">Uncharacterized protein</fullName>
    </submittedName>
</protein>
<dbReference type="RefSeq" id="WP_092052278.1">
    <property type="nucleotide sequence ID" value="NZ_FNZF01000003.1"/>
</dbReference>
<dbReference type="OrthoDB" id="2901859at2"/>
<gene>
    <name evidence="1" type="ORF">SAMN04488127_1729</name>
</gene>
<reference evidence="2" key="1">
    <citation type="submission" date="2016-10" db="EMBL/GenBank/DDBJ databases">
        <authorList>
            <person name="Varghese N."/>
            <person name="Submissions S."/>
        </authorList>
    </citation>
    <scope>NUCLEOTIDE SEQUENCE [LARGE SCALE GENOMIC DNA]</scope>
    <source>
        <strain evidence="2">CGMCC 1.6763</strain>
    </source>
</reference>
<dbReference type="AlphaFoldDB" id="A0A1H6YND2"/>
<dbReference type="EMBL" id="FNZF01000003">
    <property type="protein sequence ID" value="SEJ42789.1"/>
    <property type="molecule type" value="Genomic_DNA"/>
</dbReference>
<keyword evidence="2" id="KW-1185">Reference proteome</keyword>
<dbReference type="Proteomes" id="UP000199200">
    <property type="component" value="Unassembled WGS sequence"/>
</dbReference>